<protein>
    <submittedName>
        <fullName evidence="1">Uncharacterized protein</fullName>
    </submittedName>
</protein>
<organism evidence="1 2">
    <name type="scientific">Idiomarina baltica</name>
    <dbReference type="NCBI Taxonomy" id="190892"/>
    <lineage>
        <taxon>Bacteria</taxon>
        <taxon>Pseudomonadati</taxon>
        <taxon>Pseudomonadota</taxon>
        <taxon>Gammaproteobacteria</taxon>
        <taxon>Alteromonadales</taxon>
        <taxon>Idiomarinaceae</taxon>
        <taxon>Idiomarina</taxon>
    </lineage>
</organism>
<gene>
    <name evidence="1" type="ORF">DCR58_01385</name>
</gene>
<evidence type="ECO:0000313" key="1">
    <source>
        <dbReference type="EMBL" id="HAR55417.1"/>
    </source>
</evidence>
<sequence>MIMNANSLATPTFTHPESDPLITAVRNYLAANALAKKLTLLSDDFYRAAINIFQPSIDYSPAMRNRNRENGRCGEPITQKCHLYMADKITNDAIETYVRQALEKKGYSYALGKSPVDIAVKLEAQACNTLSDELQTLFPHAAQYRDDPEKWALFFSEAMAAIVCTAMRDGISLDNGNNIAHELTLGERIEVVMTTRESGVYGDYIEPSNEYHCIACIDFVYFGVTRFVEVDQPAYVVKNLANGNTCTIDDRHGLGLIKKL</sequence>
<dbReference type="EMBL" id="DMUP01000033">
    <property type="protein sequence ID" value="HAR55417.1"/>
    <property type="molecule type" value="Genomic_DNA"/>
</dbReference>
<name>A0A348WLK5_9GAMM</name>
<proteinExistence type="predicted"/>
<comment type="caution">
    <text evidence="1">The sequence shown here is derived from an EMBL/GenBank/DDBJ whole genome shotgun (WGS) entry which is preliminary data.</text>
</comment>
<dbReference type="AlphaFoldDB" id="A0A348WLK5"/>
<dbReference type="Proteomes" id="UP000262878">
    <property type="component" value="Unassembled WGS sequence"/>
</dbReference>
<reference evidence="1 2" key="1">
    <citation type="journal article" date="2018" name="Nat. Biotechnol.">
        <title>A standardized bacterial taxonomy based on genome phylogeny substantially revises the tree of life.</title>
        <authorList>
            <person name="Parks D.H."/>
            <person name="Chuvochina M."/>
            <person name="Waite D.W."/>
            <person name="Rinke C."/>
            <person name="Skarshewski A."/>
            <person name="Chaumeil P.A."/>
            <person name="Hugenholtz P."/>
        </authorList>
    </citation>
    <scope>NUCLEOTIDE SEQUENCE [LARGE SCALE GENOMIC DNA]</scope>
    <source>
        <strain evidence="1">UBA9360</strain>
    </source>
</reference>
<accession>A0A348WLK5</accession>
<evidence type="ECO:0000313" key="2">
    <source>
        <dbReference type="Proteomes" id="UP000262878"/>
    </source>
</evidence>